<name>A0A2W5ACQ9_9SPHN</name>
<evidence type="ECO:0000256" key="2">
    <source>
        <dbReference type="ARBA" id="ARBA00004202"/>
    </source>
</evidence>
<keyword evidence="8" id="KW-0472">Membrane</keyword>
<keyword evidence="7" id="KW-0283">Flagellar rotation</keyword>
<dbReference type="GO" id="GO:0003774">
    <property type="term" value="F:cytoskeletal motor activity"/>
    <property type="evidence" value="ECO:0007669"/>
    <property type="project" value="InterPro"/>
</dbReference>
<reference evidence="12 13" key="1">
    <citation type="submission" date="2017-08" db="EMBL/GenBank/DDBJ databases">
        <title>Infants hospitalized years apart are colonized by the same room-sourced microbial strains.</title>
        <authorList>
            <person name="Brooks B."/>
            <person name="Olm M.R."/>
            <person name="Firek B.A."/>
            <person name="Baker R."/>
            <person name="Thomas B.C."/>
            <person name="Morowitz M.J."/>
            <person name="Banfield J.F."/>
        </authorList>
    </citation>
    <scope>NUCLEOTIDE SEQUENCE [LARGE SCALE GENOMIC DNA]</scope>
    <source>
        <strain evidence="12">S2_018_000_R2_101</strain>
    </source>
</reference>
<dbReference type="SUPFAM" id="SSF103039">
    <property type="entry name" value="CheC-like"/>
    <property type="match status" value="1"/>
</dbReference>
<dbReference type="EMBL" id="QFNN01000002">
    <property type="protein sequence ID" value="PZO92003.1"/>
    <property type="molecule type" value="Genomic_DNA"/>
</dbReference>
<sequence>MIDERIADSDDAKTPNQARVLSAGARNALGDLGGLRPIGGQLARTLRELFEPLLRTQVKVVADAPRIVRFDDYVETRDGAFPVFASMTMAPLTGHALAVLDGESIFAMLDLFYGGSGQVPSPLPTDFPPSAEAIARRAARGVADRLADAWRDVAALDFTVDKVDTNAAMLAGVDPDERMVLARFSLTELDGRSSIVDILYPVEGLRPLAPQLGSKTRARAGDPGWFGALTRTVMEVRLPVRSVLAEQTVPLSRLMNLQPGDIIPISFGPEVPLFVADNHFARGSVGAANGRAAIRVARLENLPDEDQQ</sequence>
<dbReference type="GO" id="GO:0005886">
    <property type="term" value="C:plasma membrane"/>
    <property type="evidence" value="ECO:0007669"/>
    <property type="project" value="UniProtKB-SubCell"/>
</dbReference>
<dbReference type="SUPFAM" id="SSF101801">
    <property type="entry name" value="Surface presentation of antigens (SPOA)"/>
    <property type="match status" value="1"/>
</dbReference>
<dbReference type="PANTHER" id="PTHR30034:SF6">
    <property type="entry name" value="YOP PROTEINS TRANSLOCATION PROTEIN Q"/>
    <property type="match status" value="1"/>
</dbReference>
<dbReference type="InterPro" id="IPR028976">
    <property type="entry name" value="CheC-like_sf"/>
</dbReference>
<dbReference type="GO" id="GO:0009425">
    <property type="term" value="C:bacterial-type flagellum basal body"/>
    <property type="evidence" value="ECO:0007669"/>
    <property type="project" value="UniProtKB-SubCell"/>
</dbReference>
<dbReference type="AlphaFoldDB" id="A0A2W5ACQ9"/>
<dbReference type="GO" id="GO:0071978">
    <property type="term" value="P:bacterial-type flagellum-dependent swarming motility"/>
    <property type="evidence" value="ECO:0007669"/>
    <property type="project" value="TreeGrafter"/>
</dbReference>
<gene>
    <name evidence="12" type="ORF">DI623_00690</name>
</gene>
<dbReference type="PANTHER" id="PTHR30034">
    <property type="entry name" value="FLAGELLAR MOTOR SWITCH PROTEIN FLIM"/>
    <property type="match status" value="1"/>
</dbReference>
<dbReference type="Gene3D" id="2.30.330.10">
    <property type="entry name" value="SpoA-like"/>
    <property type="match status" value="1"/>
</dbReference>
<dbReference type="InterPro" id="IPR001543">
    <property type="entry name" value="FliN-like_C"/>
</dbReference>
<keyword evidence="5" id="KW-1003">Cell membrane</keyword>
<dbReference type="InterPro" id="IPR001689">
    <property type="entry name" value="Flag_FliM"/>
</dbReference>
<evidence type="ECO:0000313" key="12">
    <source>
        <dbReference type="EMBL" id="PZO92003.1"/>
    </source>
</evidence>
<protein>
    <recommendedName>
        <fullName evidence="4">Flagellar motor switch protein FliM</fullName>
    </recommendedName>
</protein>
<evidence type="ECO:0000256" key="4">
    <source>
        <dbReference type="ARBA" id="ARBA00021898"/>
    </source>
</evidence>
<keyword evidence="12" id="KW-0969">Cilium</keyword>
<comment type="subcellular location">
    <subcellularLocation>
        <location evidence="1">Bacterial flagellum basal body</location>
    </subcellularLocation>
    <subcellularLocation>
        <location evidence="2">Cell membrane</location>
        <topology evidence="2">Peripheral membrane protein</topology>
    </subcellularLocation>
</comment>
<dbReference type="Gene3D" id="3.40.1550.10">
    <property type="entry name" value="CheC-like"/>
    <property type="match status" value="1"/>
</dbReference>
<evidence type="ECO:0000256" key="8">
    <source>
        <dbReference type="ARBA" id="ARBA00023136"/>
    </source>
</evidence>
<evidence type="ECO:0000256" key="6">
    <source>
        <dbReference type="ARBA" id="ARBA00022500"/>
    </source>
</evidence>
<evidence type="ECO:0000259" key="11">
    <source>
        <dbReference type="Pfam" id="PF01052"/>
    </source>
</evidence>
<evidence type="ECO:0000256" key="5">
    <source>
        <dbReference type="ARBA" id="ARBA00022475"/>
    </source>
</evidence>
<comment type="function">
    <text evidence="10">FliM is one of three proteins (FliG, FliN, FliM) that forms the rotor-mounted switch complex (C ring), located at the base of the basal body. This complex interacts with the CheY and CheZ chemotaxis proteins, in addition to contacting components of the motor that determine the direction of flagellar rotation.</text>
</comment>
<dbReference type="CDD" id="cd17908">
    <property type="entry name" value="FliM"/>
    <property type="match status" value="1"/>
</dbReference>
<evidence type="ECO:0000256" key="9">
    <source>
        <dbReference type="ARBA" id="ARBA00023143"/>
    </source>
</evidence>
<comment type="similarity">
    <text evidence="3">Belongs to the FliM family.</text>
</comment>
<evidence type="ECO:0000313" key="13">
    <source>
        <dbReference type="Proteomes" id="UP000249066"/>
    </source>
</evidence>
<keyword evidence="12" id="KW-0966">Cell projection</keyword>
<keyword evidence="6" id="KW-0145">Chemotaxis</keyword>
<evidence type="ECO:0000256" key="3">
    <source>
        <dbReference type="ARBA" id="ARBA00011049"/>
    </source>
</evidence>
<dbReference type="Proteomes" id="UP000249066">
    <property type="component" value="Unassembled WGS sequence"/>
</dbReference>
<feature type="domain" description="Flagellar motor switch protein FliN-like C-terminal" evidence="11">
    <location>
        <begin position="232"/>
        <end position="299"/>
    </location>
</feature>
<dbReference type="InterPro" id="IPR036429">
    <property type="entry name" value="SpoA-like_sf"/>
</dbReference>
<dbReference type="Pfam" id="PF01052">
    <property type="entry name" value="FliMN_C"/>
    <property type="match status" value="1"/>
</dbReference>
<accession>A0A2W5ACQ9</accession>
<keyword evidence="9" id="KW-0975">Bacterial flagellum</keyword>
<keyword evidence="12" id="KW-0282">Flagellum</keyword>
<evidence type="ECO:0000256" key="7">
    <source>
        <dbReference type="ARBA" id="ARBA00022779"/>
    </source>
</evidence>
<dbReference type="Pfam" id="PF02154">
    <property type="entry name" value="FliM"/>
    <property type="match status" value="1"/>
</dbReference>
<evidence type="ECO:0000256" key="10">
    <source>
        <dbReference type="ARBA" id="ARBA00025044"/>
    </source>
</evidence>
<dbReference type="GO" id="GO:0050918">
    <property type="term" value="P:positive chemotaxis"/>
    <property type="evidence" value="ECO:0007669"/>
    <property type="project" value="TreeGrafter"/>
</dbReference>
<comment type="caution">
    <text evidence="12">The sequence shown here is derived from an EMBL/GenBank/DDBJ whole genome shotgun (WGS) entry which is preliminary data.</text>
</comment>
<organism evidence="12 13">
    <name type="scientific">Sphingomonas sanxanigenens</name>
    <dbReference type="NCBI Taxonomy" id="397260"/>
    <lineage>
        <taxon>Bacteria</taxon>
        <taxon>Pseudomonadati</taxon>
        <taxon>Pseudomonadota</taxon>
        <taxon>Alphaproteobacteria</taxon>
        <taxon>Sphingomonadales</taxon>
        <taxon>Sphingomonadaceae</taxon>
        <taxon>Sphingomonas</taxon>
    </lineage>
</organism>
<evidence type="ECO:0000256" key="1">
    <source>
        <dbReference type="ARBA" id="ARBA00004117"/>
    </source>
</evidence>
<proteinExistence type="inferred from homology"/>